<comment type="caution">
    <text evidence="2">The sequence shown here is derived from an EMBL/GenBank/DDBJ whole genome shotgun (WGS) entry which is preliminary data.</text>
</comment>
<proteinExistence type="predicted"/>
<keyword evidence="1" id="KW-0472">Membrane</keyword>
<protein>
    <recommendedName>
        <fullName evidence="4">PH domain-containing protein</fullName>
    </recommendedName>
</protein>
<organism evidence="2 3">
    <name type="scientific">Actinoplanes lobatus</name>
    <dbReference type="NCBI Taxonomy" id="113568"/>
    <lineage>
        <taxon>Bacteria</taxon>
        <taxon>Bacillati</taxon>
        <taxon>Actinomycetota</taxon>
        <taxon>Actinomycetes</taxon>
        <taxon>Micromonosporales</taxon>
        <taxon>Micromonosporaceae</taxon>
        <taxon>Actinoplanes</taxon>
    </lineage>
</organism>
<evidence type="ECO:0000313" key="3">
    <source>
        <dbReference type="Proteomes" id="UP000590511"/>
    </source>
</evidence>
<evidence type="ECO:0008006" key="4">
    <source>
        <dbReference type="Google" id="ProtNLM"/>
    </source>
</evidence>
<reference evidence="2 3" key="1">
    <citation type="submission" date="2020-08" db="EMBL/GenBank/DDBJ databases">
        <title>Sequencing the genomes of 1000 actinobacteria strains.</title>
        <authorList>
            <person name="Klenk H.-P."/>
        </authorList>
    </citation>
    <scope>NUCLEOTIDE SEQUENCE [LARGE SCALE GENOMIC DNA]</scope>
    <source>
        <strain evidence="2 3">DSM 43150</strain>
    </source>
</reference>
<dbReference type="EMBL" id="JACHNC010000001">
    <property type="protein sequence ID" value="MBB4753055.1"/>
    <property type="molecule type" value="Genomic_DNA"/>
</dbReference>
<feature type="transmembrane region" description="Helical" evidence="1">
    <location>
        <begin position="84"/>
        <end position="106"/>
    </location>
</feature>
<gene>
    <name evidence="2" type="ORF">BJ964_007216</name>
</gene>
<dbReference type="AlphaFoldDB" id="A0A7W7HM83"/>
<dbReference type="RefSeq" id="WP_188124798.1">
    <property type="nucleotide sequence ID" value="NZ_JACHNC010000001.1"/>
</dbReference>
<accession>A0A7W7HM83</accession>
<sequence>MTWDRSSDGDHSADPITSRAADTSLMATVDLIPAPAGDAVTFRLHRSRLWLGMALMLMPVILLVRGTFMVLAATTGLPLDAWDFAEAVMGVLLPTIAGATGVTLGAGRNPGWVRASAAGLEFAATGRKPVFLPWSAVQSVGLRFTGPLTELLVTPTSLNAATVAALPTRAPRVRRRSGAAAFIVDVGLMTPGPSALLAELNQRLAAHR</sequence>
<evidence type="ECO:0000313" key="2">
    <source>
        <dbReference type="EMBL" id="MBB4753055.1"/>
    </source>
</evidence>
<keyword evidence="1" id="KW-1133">Transmembrane helix</keyword>
<name>A0A7W7HM83_9ACTN</name>
<feature type="transmembrane region" description="Helical" evidence="1">
    <location>
        <begin position="49"/>
        <end position="72"/>
    </location>
</feature>
<keyword evidence="1" id="KW-0812">Transmembrane</keyword>
<dbReference type="Proteomes" id="UP000590511">
    <property type="component" value="Unassembled WGS sequence"/>
</dbReference>
<evidence type="ECO:0000256" key="1">
    <source>
        <dbReference type="SAM" id="Phobius"/>
    </source>
</evidence>